<dbReference type="InterPro" id="IPR007858">
    <property type="entry name" value="Dpy-30_motif"/>
</dbReference>
<evidence type="ECO:0000313" key="1">
    <source>
        <dbReference type="EnsemblMetazoa" id="BGLB027956-PA"/>
    </source>
</evidence>
<dbReference type="Proteomes" id="UP000076420">
    <property type="component" value="Unassembled WGS sequence"/>
</dbReference>
<dbReference type="CDD" id="cd22966">
    <property type="entry name" value="DD_DYDC-like"/>
    <property type="match status" value="1"/>
</dbReference>
<organism evidence="1 2">
    <name type="scientific">Biomphalaria glabrata</name>
    <name type="common">Bloodfluke planorb</name>
    <name type="synonym">Freshwater snail</name>
    <dbReference type="NCBI Taxonomy" id="6526"/>
    <lineage>
        <taxon>Eukaryota</taxon>
        <taxon>Metazoa</taxon>
        <taxon>Spiralia</taxon>
        <taxon>Lophotrochozoa</taxon>
        <taxon>Mollusca</taxon>
        <taxon>Gastropoda</taxon>
        <taxon>Heterobranchia</taxon>
        <taxon>Euthyneura</taxon>
        <taxon>Panpulmonata</taxon>
        <taxon>Hygrophila</taxon>
        <taxon>Lymnaeoidea</taxon>
        <taxon>Planorbidae</taxon>
        <taxon>Biomphalaria</taxon>
    </lineage>
</organism>
<dbReference type="InterPro" id="IPR049630">
    <property type="entry name" value="DYDC-like_DD"/>
</dbReference>
<dbReference type="KEGG" id="bgt:106067843"/>
<protein>
    <submittedName>
        <fullName evidence="1">Uncharacterized protein</fullName>
    </submittedName>
</protein>
<dbReference type="VEuPathDB" id="VectorBase:BGLB027956"/>
<accession>A0A2C9L7H5</accession>
<evidence type="ECO:0000313" key="2">
    <source>
        <dbReference type="Proteomes" id="UP000076420"/>
    </source>
</evidence>
<dbReference type="Pfam" id="PF05186">
    <property type="entry name" value="Dpy-30"/>
    <property type="match status" value="1"/>
</dbReference>
<gene>
    <name evidence="1" type="primary">106067843</name>
</gene>
<reference evidence="1" key="1">
    <citation type="submission" date="2020-05" db="UniProtKB">
        <authorList>
            <consortium name="EnsemblMetazoa"/>
        </authorList>
    </citation>
    <scope>IDENTIFICATION</scope>
    <source>
        <strain evidence="1">BB02</strain>
    </source>
</reference>
<sequence length="140" mass="16133">MSYFDCETEYLKKELSVCLIDILTKLVEIRPRDPIEYVALSLKQFRTLHPFVNQGKQQCDLTSATENAHIISHFQSSLPTESYPTRFTSVLLQRNFKSCTTTTLDIESESNALESSDIFVHKEFLSQTILEDLFDDEDLS</sequence>
<proteinExistence type="predicted"/>
<dbReference type="EnsemblMetazoa" id="BGLB027956-RA">
    <property type="protein sequence ID" value="BGLB027956-PA"/>
    <property type="gene ID" value="BGLB027956"/>
</dbReference>
<name>A0A2C9L7H5_BIOGL</name>
<dbReference type="AlphaFoldDB" id="A0A2C9L7H5"/>